<dbReference type="Proteomes" id="UP000502831">
    <property type="component" value="Chromosome"/>
</dbReference>
<organism evidence="1 2">
    <name type="scientific">Sulfurospirillum diekertiae</name>
    <dbReference type="NCBI Taxonomy" id="1854492"/>
    <lineage>
        <taxon>Bacteria</taxon>
        <taxon>Pseudomonadati</taxon>
        <taxon>Campylobacterota</taxon>
        <taxon>Epsilonproteobacteria</taxon>
        <taxon>Campylobacterales</taxon>
        <taxon>Sulfurospirillaceae</taxon>
        <taxon>Sulfurospirillum</taxon>
    </lineage>
</organism>
<evidence type="ECO:0000313" key="2">
    <source>
        <dbReference type="Proteomes" id="UP000502831"/>
    </source>
</evidence>
<name>A0A6G9VR90_9BACT</name>
<protein>
    <submittedName>
        <fullName evidence="1">Uncharacterized protein</fullName>
    </submittedName>
</protein>
<evidence type="ECO:0000313" key="1">
    <source>
        <dbReference type="EMBL" id="QIR75473.1"/>
    </source>
</evidence>
<gene>
    <name evidence="1" type="ORF">FA584_04340</name>
</gene>
<proteinExistence type="predicted"/>
<reference evidence="1 2" key="1">
    <citation type="journal article" date="2017" name="Environ. Sci. Technol.">
        <title>Organohalide Respiration with Chlorinated Ethenes under Low pH Conditions.</title>
        <authorList>
            <person name="Yang Y."/>
            <person name="Capiro N.L."/>
            <person name="Marcet T.F."/>
            <person name="Yan J."/>
            <person name="Pennell K.D."/>
            <person name="Loffler F.E."/>
        </authorList>
    </citation>
    <scope>NUCLEOTIDE SEQUENCE [LARGE SCALE GENOMIC DNA]</scope>
    <source>
        <strain evidence="1 2">ACSDCE</strain>
    </source>
</reference>
<accession>A0A6G9VR90</accession>
<sequence length="376" mass="43362">MMSSHYESINTYLNRGIVEANITFAKAHQTSFCIAKFGFEVDLEDAFFFKDLIAFIHTELGFQTLLQQGNDTFLIILRDFKIHYAKKMLKKLEHNIKQNFKIEIKNIGMTLFDASDSYKSLLDRLDKYYIMSRLSTRKKIFYGTLDFDFYETQNKNDVLTSILHKEKAVTLYNLYNGISIKEEANIAKFDEGIAQLTVNAPKIFYYTKESFTFIQHDRIPNIIKAKIIKVDPAKSLLVLANLEFLDASPLDRSYTRVQPQKPINATLLLNKIKCIDGNVDTLSESSVVLHVKLVDIEKLIHKELVDKEFDVSFQIPTVKGFLTMISAKATIFSIINETIVLNIQPNTFMKTKIRQYVALRQNGLLVDLKQQLKHLS</sequence>
<dbReference type="EMBL" id="CP039734">
    <property type="protein sequence ID" value="QIR75473.1"/>
    <property type="molecule type" value="Genomic_DNA"/>
</dbReference>
<dbReference type="AlphaFoldDB" id="A0A6G9VR90"/>